<dbReference type="PANTHER" id="PTHR12428">
    <property type="entry name" value="OXA1"/>
    <property type="match status" value="1"/>
</dbReference>
<evidence type="ECO:0000313" key="12">
    <source>
        <dbReference type="EMBL" id="PIV25333.1"/>
    </source>
</evidence>
<keyword evidence="2" id="KW-0813">Transport</keyword>
<feature type="transmembrane region" description="Helical" evidence="10">
    <location>
        <begin position="94"/>
        <end position="115"/>
    </location>
</feature>
<sequence length="268" mass="30431">MKAFLKVILLKPLFNILVLLTLIIPGNSLGWAIVLMTILIRLALLPSTNSATRMQKKMKIIQPEMHKIKEEFKNDPTIQRQKTMDLYKKHQINPVGSCLPMLVQLPIMFIMYYVFREIGTAGHRYDLLYSFVKAPANLNMIFFGINLAEVEKWYLPITSGALQLASSWQMKPKKEAGKEMDMATSLTYQMIFIFPIMTIMVGRALPAALPLYWAVSTAFTVVQQRIILKNTGKDKVVGVAEKKVDPNLLEKSRSRGGVELTVRKKGRS</sequence>
<dbReference type="EMBL" id="PEUM01000059">
    <property type="protein sequence ID" value="PIV25333.1"/>
    <property type="molecule type" value="Genomic_DNA"/>
</dbReference>
<dbReference type="InterPro" id="IPR047196">
    <property type="entry name" value="YidC_ALB_C"/>
</dbReference>
<dbReference type="NCBIfam" id="TIGR03592">
    <property type="entry name" value="yidC_oxa1_cterm"/>
    <property type="match status" value="1"/>
</dbReference>
<dbReference type="GO" id="GO:0032977">
    <property type="term" value="F:membrane insertase activity"/>
    <property type="evidence" value="ECO:0007669"/>
    <property type="project" value="InterPro"/>
</dbReference>
<keyword evidence="7 10" id="KW-0472">Membrane</keyword>
<evidence type="ECO:0000256" key="4">
    <source>
        <dbReference type="ARBA" id="ARBA00022692"/>
    </source>
</evidence>
<dbReference type="InterPro" id="IPR001708">
    <property type="entry name" value="YidC/ALB3/OXA1/COX18"/>
</dbReference>
<dbReference type="GO" id="GO:0005886">
    <property type="term" value="C:plasma membrane"/>
    <property type="evidence" value="ECO:0007669"/>
    <property type="project" value="UniProtKB-SubCell"/>
</dbReference>
<name>A0A2M7CI66_9BACT</name>
<comment type="subcellular location">
    <subcellularLocation>
        <location evidence="1">Cell membrane</location>
        <topology evidence="1">Multi-pass membrane protein</topology>
    </subcellularLocation>
    <subcellularLocation>
        <location evidence="9">Membrane</location>
        <topology evidence="9">Multi-pass membrane protein</topology>
    </subcellularLocation>
</comment>
<evidence type="ECO:0000259" key="11">
    <source>
        <dbReference type="Pfam" id="PF02096"/>
    </source>
</evidence>
<dbReference type="Pfam" id="PF02096">
    <property type="entry name" value="60KD_IMP"/>
    <property type="match status" value="1"/>
</dbReference>
<reference evidence="13" key="1">
    <citation type="submission" date="2017-09" db="EMBL/GenBank/DDBJ databases">
        <title>Depth-based differentiation of microbial function through sediment-hosted aquifers and enrichment of novel symbionts in the deep terrestrial subsurface.</title>
        <authorList>
            <person name="Probst A.J."/>
            <person name="Ladd B."/>
            <person name="Jarett J.K."/>
            <person name="Geller-Mcgrath D.E."/>
            <person name="Sieber C.M.K."/>
            <person name="Emerson J.B."/>
            <person name="Anantharaman K."/>
            <person name="Thomas B.C."/>
            <person name="Malmstrom R."/>
            <person name="Stieglmeier M."/>
            <person name="Klingl A."/>
            <person name="Woyke T."/>
            <person name="Ryan C.M."/>
            <person name="Banfield J.F."/>
        </authorList>
    </citation>
    <scope>NUCLEOTIDE SEQUENCE [LARGE SCALE GENOMIC DNA]</scope>
</reference>
<dbReference type="PANTHER" id="PTHR12428:SF65">
    <property type="entry name" value="CYTOCHROME C OXIDASE ASSEMBLY PROTEIN COX18, MITOCHONDRIAL"/>
    <property type="match status" value="1"/>
</dbReference>
<feature type="domain" description="Membrane insertase YidC/Oxa/ALB C-terminal" evidence="11">
    <location>
        <begin position="30"/>
        <end position="228"/>
    </location>
</feature>
<evidence type="ECO:0000256" key="9">
    <source>
        <dbReference type="RuleBase" id="RU003945"/>
    </source>
</evidence>
<gene>
    <name evidence="12" type="ORF">COS38_02145</name>
</gene>
<evidence type="ECO:0000256" key="6">
    <source>
        <dbReference type="ARBA" id="ARBA00022989"/>
    </source>
</evidence>
<evidence type="ECO:0000256" key="8">
    <source>
        <dbReference type="ARBA" id="ARBA00023186"/>
    </source>
</evidence>
<evidence type="ECO:0000256" key="3">
    <source>
        <dbReference type="ARBA" id="ARBA00022475"/>
    </source>
</evidence>
<dbReference type="AlphaFoldDB" id="A0A2M7CI66"/>
<evidence type="ECO:0000256" key="2">
    <source>
        <dbReference type="ARBA" id="ARBA00022448"/>
    </source>
</evidence>
<evidence type="ECO:0000256" key="1">
    <source>
        <dbReference type="ARBA" id="ARBA00004651"/>
    </source>
</evidence>
<accession>A0A2M7CI66</accession>
<feature type="transmembrane region" description="Helical" evidence="10">
    <location>
        <begin position="12"/>
        <end position="40"/>
    </location>
</feature>
<organism evidence="12 13">
    <name type="scientific">Candidatus Berkelbacteria bacterium CG03_land_8_20_14_0_80_40_36</name>
    <dbReference type="NCBI Taxonomy" id="1974509"/>
    <lineage>
        <taxon>Bacteria</taxon>
        <taxon>Candidatus Berkelbacteria</taxon>
    </lineage>
</organism>
<dbReference type="Proteomes" id="UP000229966">
    <property type="component" value="Unassembled WGS sequence"/>
</dbReference>
<evidence type="ECO:0000313" key="13">
    <source>
        <dbReference type="Proteomes" id="UP000229966"/>
    </source>
</evidence>
<feature type="transmembrane region" description="Helical" evidence="10">
    <location>
        <begin position="191"/>
        <end position="215"/>
    </location>
</feature>
<evidence type="ECO:0000256" key="10">
    <source>
        <dbReference type="SAM" id="Phobius"/>
    </source>
</evidence>
<comment type="similarity">
    <text evidence="9">Belongs to the OXA1/ALB3/YidC family.</text>
</comment>
<dbReference type="CDD" id="cd20070">
    <property type="entry name" value="5TM_YidC_Alb3"/>
    <property type="match status" value="1"/>
</dbReference>
<keyword evidence="6 10" id="KW-1133">Transmembrane helix</keyword>
<keyword evidence="3" id="KW-1003">Cell membrane</keyword>
<evidence type="ECO:0000256" key="5">
    <source>
        <dbReference type="ARBA" id="ARBA00022927"/>
    </source>
</evidence>
<comment type="caution">
    <text evidence="12">The sequence shown here is derived from an EMBL/GenBank/DDBJ whole genome shotgun (WGS) entry which is preliminary data.</text>
</comment>
<keyword evidence="4 9" id="KW-0812">Transmembrane</keyword>
<proteinExistence type="inferred from homology"/>
<keyword evidence="8" id="KW-0143">Chaperone</keyword>
<dbReference type="InterPro" id="IPR028055">
    <property type="entry name" value="YidC/Oxa/ALB_C"/>
</dbReference>
<evidence type="ECO:0000256" key="7">
    <source>
        <dbReference type="ARBA" id="ARBA00023136"/>
    </source>
</evidence>
<dbReference type="GO" id="GO:0051205">
    <property type="term" value="P:protein insertion into membrane"/>
    <property type="evidence" value="ECO:0007669"/>
    <property type="project" value="TreeGrafter"/>
</dbReference>
<keyword evidence="5" id="KW-0653">Protein transport</keyword>
<dbReference type="GO" id="GO:0015031">
    <property type="term" value="P:protein transport"/>
    <property type="evidence" value="ECO:0007669"/>
    <property type="project" value="UniProtKB-KW"/>
</dbReference>
<protein>
    <recommendedName>
        <fullName evidence="11">Membrane insertase YidC/Oxa/ALB C-terminal domain-containing protein</fullName>
    </recommendedName>
</protein>